<gene>
    <name evidence="3" type="ORF">PSEUBRA_SCAF1g00571</name>
</gene>
<evidence type="ECO:0000313" key="3">
    <source>
        <dbReference type="EMBL" id="EST10125.1"/>
    </source>
</evidence>
<dbReference type="GO" id="GO:0003779">
    <property type="term" value="F:actin binding"/>
    <property type="evidence" value="ECO:0007669"/>
    <property type="project" value="InterPro"/>
</dbReference>
<feature type="compositionally biased region" description="Low complexity" evidence="1">
    <location>
        <begin position="189"/>
        <end position="202"/>
    </location>
</feature>
<dbReference type="Proteomes" id="UP000019377">
    <property type="component" value="Unassembled WGS sequence"/>
</dbReference>
<feature type="region of interest" description="Disordered" evidence="1">
    <location>
        <begin position="643"/>
        <end position="696"/>
    </location>
</feature>
<dbReference type="InterPro" id="IPR010473">
    <property type="entry name" value="GTPase-bd"/>
</dbReference>
<dbReference type="SMART" id="SM01140">
    <property type="entry name" value="Drf_GBD"/>
    <property type="match status" value="1"/>
</dbReference>
<feature type="region of interest" description="Disordered" evidence="1">
    <location>
        <begin position="122"/>
        <end position="221"/>
    </location>
</feature>
<protein>
    <recommendedName>
        <fullName evidence="2">Formin GTPase-binding domain-containing protein</fullName>
    </recommendedName>
</protein>
<dbReference type="EMBL" id="KI545851">
    <property type="protein sequence ID" value="EST10125.1"/>
    <property type="molecule type" value="Genomic_DNA"/>
</dbReference>
<dbReference type="OMA" id="WIFCHSQ"/>
<dbReference type="InterPro" id="IPR011989">
    <property type="entry name" value="ARM-like"/>
</dbReference>
<dbReference type="AlphaFoldDB" id="V5EWX3"/>
<reference evidence="4" key="1">
    <citation type="journal article" date="2013" name="Genome Announc.">
        <title>Draft genome sequence of Pseudozyma brasiliensis sp. nov. strain GHG001, a high producer of endo-1,4-xylanase isolated from an insect pest of sugarcane.</title>
        <authorList>
            <person name="Oliveira J.V.D.C."/>
            <person name="dos Santos R.A.C."/>
            <person name="Borges T.A."/>
            <person name="Riano-Pachon D.M."/>
            <person name="Goldman G.H."/>
        </authorList>
    </citation>
    <scope>NUCLEOTIDE SEQUENCE [LARGE SCALE GENOMIC DNA]</scope>
    <source>
        <strain evidence="4">GHG001</strain>
    </source>
</reference>
<feature type="compositionally biased region" description="Basic and acidic residues" evidence="1">
    <location>
        <begin position="45"/>
        <end position="54"/>
    </location>
</feature>
<proteinExistence type="predicted"/>
<feature type="region of interest" description="Disordered" evidence="1">
    <location>
        <begin position="1"/>
        <end position="70"/>
    </location>
</feature>
<dbReference type="GO" id="GO:0031267">
    <property type="term" value="F:small GTPase binding"/>
    <property type="evidence" value="ECO:0007669"/>
    <property type="project" value="InterPro"/>
</dbReference>
<sequence length="780" mass="84268">MAAAATATDSSRIRPGHRASRSKLSSSSSPKKELRSRSRSRSRLFGKDKTDTLNREAAPAQSYADTRTPEQIDSDFVDLLDELQVQPDLRQKLLGLNPTVKASMLQGQATLSLAAFGLDTLSSSPAKSTRMPIPDLLKNRPASRPGSVLLPSSPRPDQPSTLNHSGDSDELMAAPNTAQLFGSGPPRQASSGSANSGSSGSGHTKQPSNGSRIGIRDAFKKSNPNLGQGGSFISLAASTAGGTSSVTSTARPRSMSFGKEFAASFGKETPESFATMLKCTDASRIDVARVKRMRAVLAAESPIWISTFIGAECGGYDAMLARLDELLAMEWREEQHDDMLLHELLRCFVALSTTEVGRNALASQAPRPFRQLADLLFSEKKPGDLGTRKLMIELLSILLDLQLPASHSHSHSSLNYLIELLQNPSDPAKDSVVDFIKQTHAPRPFKAYVVEISCVCRDYFWIFCHSQNFYWRFDELSDKIDSIKGPKVPGGMTGGVEFEAMAYLTVHLRLINAVANVLGQIKSHQLPRPAMTAAEFHSSMFASGLERVLVTLRKASQHYYPTTHLELARYLSLAQQAGFALPYHLTDWLESPKLKPAPLLPPLELPHLHAPSTSQALAPSAIPTGGAPAGYGLAGAFITPSTPARGSSAVPTSPIANTPRSAIRSPPAAPRTASRSPDKSSRKPDTDSWDFTTSDDTARRVETVPFDRLNSQFSLTEEDPAVGMPSSSTSRRIFGLTEAITQDLTPARFVQKAGGNVVGSAVQMWESRSVAQRSPQKGQR</sequence>
<dbReference type="eggNOG" id="ENOG502RXE8">
    <property type="taxonomic scope" value="Eukaryota"/>
</dbReference>
<dbReference type="SUPFAM" id="SSF48371">
    <property type="entry name" value="ARM repeat"/>
    <property type="match status" value="1"/>
</dbReference>
<dbReference type="OrthoDB" id="2155261at2759"/>
<evidence type="ECO:0000259" key="2">
    <source>
        <dbReference type="SMART" id="SM01140"/>
    </source>
</evidence>
<keyword evidence="4" id="KW-1185">Reference proteome</keyword>
<feature type="domain" description="Formin GTPase-binding" evidence="2">
    <location>
        <begin position="65"/>
        <end position="400"/>
    </location>
</feature>
<dbReference type="HOGENOM" id="CLU_329053_0_0_1"/>
<feature type="compositionally biased region" description="Low complexity" evidence="1">
    <location>
        <begin position="658"/>
        <end position="675"/>
    </location>
</feature>
<name>V5EWX3_KALBG</name>
<organism evidence="3 4">
    <name type="scientific">Kalmanozyma brasiliensis (strain GHG001)</name>
    <name type="common">Yeast</name>
    <name type="synonym">Pseudozyma brasiliensis</name>
    <dbReference type="NCBI Taxonomy" id="1365824"/>
    <lineage>
        <taxon>Eukaryota</taxon>
        <taxon>Fungi</taxon>
        <taxon>Dikarya</taxon>
        <taxon>Basidiomycota</taxon>
        <taxon>Ustilaginomycotina</taxon>
        <taxon>Ustilaginomycetes</taxon>
        <taxon>Ustilaginales</taxon>
        <taxon>Ustilaginaceae</taxon>
        <taxon>Kalmanozyma</taxon>
    </lineage>
</organism>
<dbReference type="Gene3D" id="1.25.10.10">
    <property type="entry name" value="Leucine-rich Repeat Variant"/>
    <property type="match status" value="1"/>
</dbReference>
<evidence type="ECO:0000256" key="1">
    <source>
        <dbReference type="SAM" id="MobiDB-lite"/>
    </source>
</evidence>
<accession>V5EWX3</accession>
<feature type="compositionally biased region" description="Basic and acidic residues" evidence="1">
    <location>
        <begin position="676"/>
        <end position="686"/>
    </location>
</feature>
<dbReference type="InterPro" id="IPR016024">
    <property type="entry name" value="ARM-type_fold"/>
</dbReference>
<dbReference type="GO" id="GO:0030036">
    <property type="term" value="P:actin cytoskeleton organization"/>
    <property type="evidence" value="ECO:0007669"/>
    <property type="project" value="InterPro"/>
</dbReference>
<evidence type="ECO:0000313" key="4">
    <source>
        <dbReference type="Proteomes" id="UP000019377"/>
    </source>
</evidence>
<feature type="compositionally biased region" description="Polar residues" evidence="1">
    <location>
        <begin position="643"/>
        <end position="656"/>
    </location>
</feature>